<dbReference type="PANTHER" id="PTHR48090:SF7">
    <property type="entry name" value="RFBJ PROTEIN"/>
    <property type="match status" value="1"/>
</dbReference>
<dbReference type="SUPFAM" id="SSF53448">
    <property type="entry name" value="Nucleotide-diphospho-sugar transferases"/>
    <property type="match status" value="1"/>
</dbReference>
<dbReference type="InterPro" id="IPR050256">
    <property type="entry name" value="Glycosyltransferase_2"/>
</dbReference>
<dbReference type="Pfam" id="PF00535">
    <property type="entry name" value="Glycos_transf_2"/>
    <property type="match status" value="1"/>
</dbReference>
<accession>A0A1F5RHI2</accession>
<dbReference type="InterPro" id="IPR001173">
    <property type="entry name" value="Glyco_trans_2-like"/>
</dbReference>
<evidence type="ECO:0000259" key="1">
    <source>
        <dbReference type="Pfam" id="PF00535"/>
    </source>
</evidence>
<evidence type="ECO:0000313" key="3">
    <source>
        <dbReference type="Proteomes" id="UP000177230"/>
    </source>
</evidence>
<dbReference type="PANTHER" id="PTHR48090">
    <property type="entry name" value="UNDECAPRENYL-PHOSPHATE 4-DEOXY-4-FORMAMIDO-L-ARABINOSE TRANSFERASE-RELATED"/>
    <property type="match status" value="1"/>
</dbReference>
<dbReference type="Gene3D" id="3.90.550.10">
    <property type="entry name" value="Spore Coat Polysaccharide Biosynthesis Protein SpsA, Chain A"/>
    <property type="match status" value="1"/>
</dbReference>
<comment type="caution">
    <text evidence="2">The sequence shown here is derived from an EMBL/GenBank/DDBJ whole genome shotgun (WGS) entry which is preliminary data.</text>
</comment>
<dbReference type="CDD" id="cd04179">
    <property type="entry name" value="DPM_DPG-synthase_like"/>
    <property type="match status" value="1"/>
</dbReference>
<dbReference type="InterPro" id="IPR029044">
    <property type="entry name" value="Nucleotide-diphossugar_trans"/>
</dbReference>
<dbReference type="AlphaFoldDB" id="A0A1F5RHI2"/>
<protein>
    <recommendedName>
        <fullName evidence="1">Glycosyltransferase 2-like domain-containing protein</fullName>
    </recommendedName>
</protein>
<dbReference type="Proteomes" id="UP000177230">
    <property type="component" value="Unassembled WGS sequence"/>
</dbReference>
<sequence length="223" mass="23991">MKQVTVAIIARDEAATIARVVEAARPLADELLVIDGGSTDGTAEKAAGAGAVVISDGGRGKGDGVRTAIQRARGEVLVLMDADGSHQPADIPRLAGPIIEGRADMVIASRLRGGSDEFHGTLDNIVRQTGGALISLMLLWRWKADITDCENGFRAVDTAKARQLGLRSDGFLIEQEMVIKAIKQGLVIKEIASHEFSRQGGVSKLKTSQGWKFLWHIFKEMMF</sequence>
<dbReference type="EMBL" id="MFFM01000011">
    <property type="protein sequence ID" value="OGF13876.1"/>
    <property type="molecule type" value="Genomic_DNA"/>
</dbReference>
<proteinExistence type="predicted"/>
<organism evidence="2 3">
    <name type="scientific">Candidatus Edwardsbacteria bacterium GWF2_54_11</name>
    <dbReference type="NCBI Taxonomy" id="1817851"/>
    <lineage>
        <taxon>Bacteria</taxon>
        <taxon>Candidatus Edwardsiibacteriota</taxon>
    </lineage>
</organism>
<name>A0A1F5RHI2_9BACT</name>
<reference evidence="2 3" key="1">
    <citation type="journal article" date="2016" name="Nat. Commun.">
        <title>Thousands of microbial genomes shed light on interconnected biogeochemical processes in an aquifer system.</title>
        <authorList>
            <person name="Anantharaman K."/>
            <person name="Brown C.T."/>
            <person name="Hug L.A."/>
            <person name="Sharon I."/>
            <person name="Castelle C.J."/>
            <person name="Probst A.J."/>
            <person name="Thomas B.C."/>
            <person name="Singh A."/>
            <person name="Wilkins M.J."/>
            <person name="Karaoz U."/>
            <person name="Brodie E.L."/>
            <person name="Williams K.H."/>
            <person name="Hubbard S.S."/>
            <person name="Banfield J.F."/>
        </authorList>
    </citation>
    <scope>NUCLEOTIDE SEQUENCE [LARGE SCALE GENOMIC DNA]</scope>
</reference>
<feature type="domain" description="Glycosyltransferase 2-like" evidence="1">
    <location>
        <begin position="5"/>
        <end position="126"/>
    </location>
</feature>
<gene>
    <name evidence="2" type="ORF">A2024_10545</name>
</gene>
<evidence type="ECO:0000313" key="2">
    <source>
        <dbReference type="EMBL" id="OGF13876.1"/>
    </source>
</evidence>